<dbReference type="Pfam" id="PF01479">
    <property type="entry name" value="S4"/>
    <property type="match status" value="1"/>
</dbReference>
<feature type="compositionally biased region" description="Basic residues" evidence="5">
    <location>
        <begin position="115"/>
        <end position="128"/>
    </location>
</feature>
<dbReference type="PROSITE" id="PS50889">
    <property type="entry name" value="S4"/>
    <property type="match status" value="1"/>
</dbReference>
<evidence type="ECO:0000256" key="1">
    <source>
        <dbReference type="ARBA" id="ARBA00008396"/>
    </source>
</evidence>
<dbReference type="Gene3D" id="3.10.290.10">
    <property type="entry name" value="RNA-binding S4 domain"/>
    <property type="match status" value="1"/>
</dbReference>
<dbReference type="EMBL" id="JAVRIC010000019">
    <property type="protein sequence ID" value="MDT0498245.1"/>
    <property type="molecule type" value="Genomic_DNA"/>
</dbReference>
<feature type="domain" description="RNA-binding S4" evidence="6">
    <location>
        <begin position="9"/>
        <end position="70"/>
    </location>
</feature>
<dbReference type="Proteomes" id="UP001254608">
    <property type="component" value="Unassembled WGS sequence"/>
</dbReference>
<dbReference type="PIRSF" id="PIRSF016821">
    <property type="entry name" value="HSP15"/>
    <property type="match status" value="1"/>
</dbReference>
<feature type="region of interest" description="Disordered" evidence="5">
    <location>
        <begin position="100"/>
        <end position="128"/>
    </location>
</feature>
<keyword evidence="8" id="KW-1185">Reference proteome</keyword>
<evidence type="ECO:0000313" key="7">
    <source>
        <dbReference type="EMBL" id="MDT0498245.1"/>
    </source>
</evidence>
<proteinExistence type="inferred from homology"/>
<dbReference type="CDD" id="cd00165">
    <property type="entry name" value="S4"/>
    <property type="match status" value="1"/>
</dbReference>
<gene>
    <name evidence="7" type="ORF">RM530_12840</name>
</gene>
<protein>
    <recommendedName>
        <fullName evidence="4">Heat shock protein 15</fullName>
    </recommendedName>
</protein>
<dbReference type="InterPro" id="IPR002942">
    <property type="entry name" value="S4_RNA-bd"/>
</dbReference>
<evidence type="ECO:0000256" key="4">
    <source>
        <dbReference type="PIRNR" id="PIRNR016821"/>
    </source>
</evidence>
<organism evidence="7 8">
    <name type="scientific">Banduia mediterranea</name>
    <dbReference type="NCBI Taxonomy" id="3075609"/>
    <lineage>
        <taxon>Bacteria</taxon>
        <taxon>Pseudomonadati</taxon>
        <taxon>Pseudomonadota</taxon>
        <taxon>Gammaproteobacteria</taxon>
        <taxon>Nevskiales</taxon>
        <taxon>Algiphilaceae</taxon>
        <taxon>Banduia</taxon>
    </lineage>
</organism>
<sequence length="128" mass="14415">MSQGSVEPVRLDKWLWAARFFRTRSLAKQAVENGKVLYNGERPKVSRVVQIGASLRVAQGDDRVEIRVLGLSDRRGGAPEARLLYEETAQSVEQRAVAAAQRRANVPVSTERPSKKERRLISRFKRGS</sequence>
<reference evidence="7 8" key="1">
    <citation type="submission" date="2023-09" db="EMBL/GenBank/DDBJ databases">
        <authorList>
            <person name="Rey-Velasco X."/>
        </authorList>
    </citation>
    <scope>NUCLEOTIDE SEQUENCE [LARGE SCALE GENOMIC DNA]</scope>
    <source>
        <strain evidence="7 8">W345</strain>
    </source>
</reference>
<name>A0ABU2WK49_9GAMM</name>
<evidence type="ECO:0000259" key="6">
    <source>
        <dbReference type="SMART" id="SM00363"/>
    </source>
</evidence>
<comment type="caution">
    <text evidence="7">The sequence shown here is derived from an EMBL/GenBank/DDBJ whole genome shotgun (WGS) entry which is preliminary data.</text>
</comment>
<dbReference type="RefSeq" id="WP_311365620.1">
    <property type="nucleotide sequence ID" value="NZ_JAVRIC010000019.1"/>
</dbReference>
<evidence type="ECO:0000313" key="8">
    <source>
        <dbReference type="Proteomes" id="UP001254608"/>
    </source>
</evidence>
<evidence type="ECO:0000256" key="5">
    <source>
        <dbReference type="SAM" id="MobiDB-lite"/>
    </source>
</evidence>
<keyword evidence="3 4" id="KW-0238">DNA-binding</keyword>
<dbReference type="InterPro" id="IPR025708">
    <property type="entry name" value="HSP15"/>
</dbReference>
<comment type="similarity">
    <text evidence="1 4">Belongs to the HSP15 family.</text>
</comment>
<evidence type="ECO:0000256" key="3">
    <source>
        <dbReference type="ARBA" id="ARBA00023125"/>
    </source>
</evidence>
<evidence type="ECO:0000256" key="2">
    <source>
        <dbReference type="ARBA" id="ARBA00022884"/>
    </source>
</evidence>
<dbReference type="SUPFAM" id="SSF55174">
    <property type="entry name" value="Alpha-L RNA-binding motif"/>
    <property type="match status" value="1"/>
</dbReference>
<dbReference type="InterPro" id="IPR036986">
    <property type="entry name" value="S4_RNA-bd_sf"/>
</dbReference>
<dbReference type="SMART" id="SM00363">
    <property type="entry name" value="S4"/>
    <property type="match status" value="1"/>
</dbReference>
<accession>A0ABU2WK49</accession>
<keyword evidence="2 4" id="KW-0694">RNA-binding</keyword>